<name>A0A426PYX6_9CORY</name>
<dbReference type="Proteomes" id="UP000276526">
    <property type="component" value="Unassembled WGS sequence"/>
</dbReference>
<dbReference type="EMBL" id="PQNK01000008">
    <property type="protein sequence ID" value="RRO86607.1"/>
    <property type="molecule type" value="Genomic_DNA"/>
</dbReference>
<organism evidence="1 2">
    <name type="scientific">Corynebacterium bovis</name>
    <dbReference type="NCBI Taxonomy" id="36808"/>
    <lineage>
        <taxon>Bacteria</taxon>
        <taxon>Bacillati</taxon>
        <taxon>Actinomycetota</taxon>
        <taxon>Actinomycetes</taxon>
        <taxon>Mycobacteriales</taxon>
        <taxon>Corynebacteriaceae</taxon>
        <taxon>Corynebacterium</taxon>
    </lineage>
</organism>
<accession>A0A426PYX6</accession>
<protein>
    <submittedName>
        <fullName evidence="1">DUF2505 domain-containing protein</fullName>
    </submittedName>
</protein>
<reference evidence="1 2" key="1">
    <citation type="submission" date="2018-01" db="EMBL/GenBank/DDBJ databases">
        <title>Twenty Corynebacterium bovis Genomes.</title>
        <authorList>
            <person name="Gulvik C.A."/>
        </authorList>
    </citation>
    <scope>NUCLEOTIDE SEQUENCE [LARGE SCALE GENOMIC DNA]</scope>
    <source>
        <strain evidence="1 2">F6900</strain>
    </source>
</reference>
<gene>
    <name evidence="1" type="ORF">CXF48_06255</name>
</gene>
<dbReference type="AlphaFoldDB" id="A0A426PYX6"/>
<dbReference type="Pfam" id="PF10698">
    <property type="entry name" value="DUF2505"/>
    <property type="match status" value="1"/>
</dbReference>
<comment type="caution">
    <text evidence="1">The sequence shown here is derived from an EMBL/GenBank/DDBJ whole genome shotgun (WGS) entry which is preliminary data.</text>
</comment>
<evidence type="ECO:0000313" key="2">
    <source>
        <dbReference type="Proteomes" id="UP000276526"/>
    </source>
</evidence>
<dbReference type="RefSeq" id="WP_125173051.1">
    <property type="nucleotide sequence ID" value="NZ_JALGIV010000001.1"/>
</dbReference>
<proteinExistence type="predicted"/>
<sequence length="166" mass="17347">MTTHTENTATVTHPVETVHATLRDRGYWEFETAHLTDEPGEVASFTDGETVTVVLNELLPAASLPNAVRSMVPQGLKTVRTVTVGPLTDGTAEGTTATEITGAPVAFSADTTLRGEGDSTTLTARSEVTVKIPLMGSKIEGKIAGALGEVVEGQAALIARYIAGER</sequence>
<dbReference type="InterPro" id="IPR019639">
    <property type="entry name" value="DUF2505"/>
</dbReference>
<evidence type="ECO:0000313" key="1">
    <source>
        <dbReference type="EMBL" id="RRO86607.1"/>
    </source>
</evidence>